<dbReference type="SUPFAM" id="SSF47473">
    <property type="entry name" value="EF-hand"/>
    <property type="match status" value="1"/>
</dbReference>
<evidence type="ECO:0008006" key="9">
    <source>
        <dbReference type="Google" id="ProtNLM"/>
    </source>
</evidence>
<dbReference type="PROSITE" id="PS50089">
    <property type="entry name" value="ZF_RING_2"/>
    <property type="match status" value="1"/>
</dbReference>
<dbReference type="PROSITE" id="PS50222">
    <property type="entry name" value="EF_HAND_2"/>
    <property type="match status" value="1"/>
</dbReference>
<accession>A0AB34K789</accession>
<keyword evidence="3" id="KW-0472">Membrane</keyword>
<dbReference type="AlphaFoldDB" id="A0AB34K789"/>
<feature type="signal peptide" evidence="4">
    <location>
        <begin position="1"/>
        <end position="21"/>
    </location>
</feature>
<dbReference type="Pfam" id="PF13639">
    <property type="entry name" value="zf-RING_2"/>
    <property type="match status" value="1"/>
</dbReference>
<evidence type="ECO:0000256" key="2">
    <source>
        <dbReference type="SAM" id="Coils"/>
    </source>
</evidence>
<evidence type="ECO:0000313" key="7">
    <source>
        <dbReference type="EMBL" id="KAL1529267.1"/>
    </source>
</evidence>
<sequence>MRVWRVAVALAAGLVHPSSQAGLPSSALLIDDGTSISIDDTQSHPERRLSHCGCSCIATDATEATEFCCHGCSCYCSHCLPSCDAPPPTPPGLPPWTPGNAPLPPPPVPPWPPWAPGAAPSPPPPPPPPPELCELVYTDCDIFYVATGFMLVFVVFFVGLRVRFYTELRVVLDWITCAARRRARKLRAQQVAALARFAEQERERARLEKEAAARREVEMRMLRDVLKDIAEKDTPLTPARDNSSLQRLVQQLWASEQSSECPICYEELHTQRCVVFTSADSGRRTCRHFLHETCSLLLVQHNNLCPVCRAPFGAFVVVPTLADDPQAWFRCIDVEGSGKLTSKEVMEVLTTHFPLDRSKLEVALAQLWPIWDLDNSGFVTEKEFFAPGALHDFVRTHLLPKLTDQTDPRSGGTVFASTGLEVVVPVRSIVAYNLEMHKLEQRRVFRAAVGNMEKWQLSSEEHANVLKLVSETLEDPEWTVG</sequence>
<keyword evidence="4" id="KW-0732">Signal</keyword>
<keyword evidence="2" id="KW-0175">Coiled coil</keyword>
<keyword evidence="1" id="KW-0479">Metal-binding</keyword>
<dbReference type="GO" id="GO:0005509">
    <property type="term" value="F:calcium ion binding"/>
    <property type="evidence" value="ECO:0007669"/>
    <property type="project" value="InterPro"/>
</dbReference>
<dbReference type="Gene3D" id="3.30.40.10">
    <property type="entry name" value="Zinc/RING finger domain, C3HC4 (zinc finger)"/>
    <property type="match status" value="1"/>
</dbReference>
<keyword evidence="8" id="KW-1185">Reference proteome</keyword>
<comment type="caution">
    <text evidence="7">The sequence shown here is derived from an EMBL/GenBank/DDBJ whole genome shotgun (WGS) entry which is preliminary data.</text>
</comment>
<keyword evidence="3" id="KW-1133">Transmembrane helix</keyword>
<dbReference type="GO" id="GO:0008270">
    <property type="term" value="F:zinc ion binding"/>
    <property type="evidence" value="ECO:0007669"/>
    <property type="project" value="UniProtKB-KW"/>
</dbReference>
<keyword evidence="3" id="KW-0812">Transmembrane</keyword>
<dbReference type="SUPFAM" id="SSF57850">
    <property type="entry name" value="RING/U-box"/>
    <property type="match status" value="1"/>
</dbReference>
<evidence type="ECO:0000259" key="6">
    <source>
        <dbReference type="PROSITE" id="PS50222"/>
    </source>
</evidence>
<dbReference type="EMBL" id="JBGBPQ010000001">
    <property type="protein sequence ID" value="KAL1529267.1"/>
    <property type="molecule type" value="Genomic_DNA"/>
</dbReference>
<protein>
    <recommendedName>
        <fullName evidence="9">RING-type E3 ubiquitin transferase</fullName>
    </recommendedName>
</protein>
<name>A0AB34K789_PRYPA</name>
<evidence type="ECO:0000259" key="5">
    <source>
        <dbReference type="PROSITE" id="PS50089"/>
    </source>
</evidence>
<dbReference type="InterPro" id="IPR002048">
    <property type="entry name" value="EF_hand_dom"/>
</dbReference>
<organism evidence="7 8">
    <name type="scientific">Prymnesium parvum</name>
    <name type="common">Toxic golden alga</name>
    <dbReference type="NCBI Taxonomy" id="97485"/>
    <lineage>
        <taxon>Eukaryota</taxon>
        <taxon>Haptista</taxon>
        <taxon>Haptophyta</taxon>
        <taxon>Prymnesiophyceae</taxon>
        <taxon>Prymnesiales</taxon>
        <taxon>Prymnesiaceae</taxon>
        <taxon>Prymnesium</taxon>
    </lineage>
</organism>
<dbReference type="Proteomes" id="UP001515480">
    <property type="component" value="Unassembled WGS sequence"/>
</dbReference>
<feature type="domain" description="RING-type" evidence="5">
    <location>
        <begin position="261"/>
        <end position="309"/>
    </location>
</feature>
<evidence type="ECO:0000256" key="1">
    <source>
        <dbReference type="PROSITE-ProRule" id="PRU00175"/>
    </source>
</evidence>
<reference evidence="7 8" key="1">
    <citation type="journal article" date="2024" name="Science">
        <title>Giant polyketide synthase enzymes in the biosynthesis of giant marine polyether toxins.</title>
        <authorList>
            <person name="Fallon T.R."/>
            <person name="Shende V.V."/>
            <person name="Wierzbicki I.H."/>
            <person name="Pendleton A.L."/>
            <person name="Watervoot N.F."/>
            <person name="Auber R.P."/>
            <person name="Gonzalez D.J."/>
            <person name="Wisecaver J.H."/>
            <person name="Moore B.S."/>
        </authorList>
    </citation>
    <scope>NUCLEOTIDE SEQUENCE [LARGE SCALE GENOMIC DNA]</scope>
    <source>
        <strain evidence="7 8">12B1</strain>
    </source>
</reference>
<feature type="chain" id="PRO_5044311308" description="RING-type E3 ubiquitin transferase" evidence="4">
    <location>
        <begin position="22"/>
        <end position="481"/>
    </location>
</feature>
<evidence type="ECO:0000256" key="3">
    <source>
        <dbReference type="SAM" id="Phobius"/>
    </source>
</evidence>
<feature type="transmembrane region" description="Helical" evidence="3">
    <location>
        <begin position="142"/>
        <end position="160"/>
    </location>
</feature>
<evidence type="ECO:0000313" key="8">
    <source>
        <dbReference type="Proteomes" id="UP001515480"/>
    </source>
</evidence>
<keyword evidence="1" id="KW-0862">Zinc</keyword>
<feature type="domain" description="EF-hand" evidence="6">
    <location>
        <begin position="320"/>
        <end position="355"/>
    </location>
</feature>
<feature type="coiled-coil region" evidence="2">
    <location>
        <begin position="188"/>
        <end position="217"/>
    </location>
</feature>
<keyword evidence="1" id="KW-0863">Zinc-finger</keyword>
<dbReference type="InterPro" id="IPR011992">
    <property type="entry name" value="EF-hand-dom_pair"/>
</dbReference>
<dbReference type="Gene3D" id="1.10.238.10">
    <property type="entry name" value="EF-hand"/>
    <property type="match status" value="1"/>
</dbReference>
<dbReference type="InterPro" id="IPR001841">
    <property type="entry name" value="Znf_RING"/>
</dbReference>
<proteinExistence type="predicted"/>
<evidence type="ECO:0000256" key="4">
    <source>
        <dbReference type="SAM" id="SignalP"/>
    </source>
</evidence>
<dbReference type="InterPro" id="IPR013083">
    <property type="entry name" value="Znf_RING/FYVE/PHD"/>
</dbReference>
<gene>
    <name evidence="7" type="ORF">AB1Y20_000221</name>
</gene>